<protein>
    <submittedName>
        <fullName evidence="2">Nucleoside 2-deoxyribosyltransferase</fullName>
    </submittedName>
</protein>
<dbReference type="SUPFAM" id="SSF52309">
    <property type="entry name" value="N-(deoxy)ribosyltransferase-like"/>
    <property type="match status" value="1"/>
</dbReference>
<dbReference type="KEGG" id="mdn:JT25_008340"/>
<sequence>MNSTTDNAYTIAVVGGVYRERCMRPAWQEVYGSAGRAASAMAAMGIYAELYTYYDSITEPVLISRAAIDGFKFSGESIPKSTLFDYDHGLATPRIYSFGSRQSSLRLKAEQILRFGMLEGSAVVHSKKVVYDPQSPAKPEPFHQNGSTADELALILNYSEARILSGGVSRSADSIAKSLILDGHAQVVVIKCGPLGALVHDGKSTDLIPAYRSRTVWKIGSGDNFAAHFALRWMEEGKSAFESADLASRATAYYCQSKGFAIPEIFESFTPEAIVPSEAFRNGRRPVVYLAGPFFTLAQLWIVEQARKDLTDMGLEVFSPYHDVGCGSADDVVMLDLVGIEKADIIFAIGDGMDSGTIYEIGYSRAKGKPVIVYCENESQENKKMMQGSSCLMCDDYVSAIYHAVWTACSL</sequence>
<feature type="domain" description="Carbohydrate kinase PfkB" evidence="1">
    <location>
        <begin position="154"/>
        <end position="262"/>
    </location>
</feature>
<dbReference type="InterPro" id="IPR011611">
    <property type="entry name" value="PfkB_dom"/>
</dbReference>
<evidence type="ECO:0000259" key="1">
    <source>
        <dbReference type="Pfam" id="PF00294"/>
    </source>
</evidence>
<accession>A0A126T350</accession>
<dbReference type="Pfam" id="PF00294">
    <property type="entry name" value="PfkB"/>
    <property type="match status" value="1"/>
</dbReference>
<dbReference type="RefSeq" id="WP_036274957.1">
    <property type="nucleotide sequence ID" value="NZ_CP014476.1"/>
</dbReference>
<dbReference type="Gene3D" id="3.40.1190.20">
    <property type="match status" value="1"/>
</dbReference>
<dbReference type="Proteomes" id="UP000030512">
    <property type="component" value="Chromosome"/>
</dbReference>
<dbReference type="InterPro" id="IPR007710">
    <property type="entry name" value="Nucleoside_deoxyribTrfase"/>
</dbReference>
<evidence type="ECO:0000313" key="2">
    <source>
        <dbReference type="EMBL" id="AMK76500.1"/>
    </source>
</evidence>
<keyword evidence="2" id="KW-0808">Transferase</keyword>
<gene>
    <name evidence="2" type="ORF">JT25_008340</name>
</gene>
<dbReference type="Gene3D" id="3.40.50.450">
    <property type="match status" value="1"/>
</dbReference>
<dbReference type="SUPFAM" id="SSF53613">
    <property type="entry name" value="Ribokinase-like"/>
    <property type="match status" value="1"/>
</dbReference>
<dbReference type="GO" id="GO:0016740">
    <property type="term" value="F:transferase activity"/>
    <property type="evidence" value="ECO:0007669"/>
    <property type="project" value="UniProtKB-KW"/>
</dbReference>
<reference evidence="2 3" key="1">
    <citation type="journal article" date="2015" name="Environ. Microbiol.">
        <title>Methane oxidation coupled to nitrate reduction under hypoxia by the Gammaproteobacterium Methylomonas denitrificans, sp. nov. type strain FJG1.</title>
        <authorList>
            <person name="Kits K.D."/>
            <person name="Klotz M.G."/>
            <person name="Stein L.Y."/>
        </authorList>
    </citation>
    <scope>NUCLEOTIDE SEQUENCE [LARGE SCALE GENOMIC DNA]</scope>
    <source>
        <strain evidence="2 3">FJG1</strain>
    </source>
</reference>
<dbReference type="EMBL" id="CP014476">
    <property type="protein sequence ID" value="AMK76500.1"/>
    <property type="molecule type" value="Genomic_DNA"/>
</dbReference>
<dbReference type="InterPro" id="IPR029056">
    <property type="entry name" value="Ribokinase-like"/>
</dbReference>
<dbReference type="AlphaFoldDB" id="A0A126T350"/>
<organism evidence="2 3">
    <name type="scientific">Methylomonas denitrificans</name>
    <dbReference type="NCBI Taxonomy" id="1538553"/>
    <lineage>
        <taxon>Bacteria</taxon>
        <taxon>Pseudomonadati</taxon>
        <taxon>Pseudomonadota</taxon>
        <taxon>Gammaproteobacteria</taxon>
        <taxon>Methylococcales</taxon>
        <taxon>Methylococcaceae</taxon>
        <taxon>Methylomonas</taxon>
    </lineage>
</organism>
<name>A0A126T350_9GAMM</name>
<keyword evidence="3" id="KW-1185">Reference proteome</keyword>
<proteinExistence type="predicted"/>
<evidence type="ECO:0000313" key="3">
    <source>
        <dbReference type="Proteomes" id="UP000030512"/>
    </source>
</evidence>
<dbReference type="Pfam" id="PF05014">
    <property type="entry name" value="Nuc_deoxyrib_tr"/>
    <property type="match status" value="1"/>
</dbReference>
<dbReference type="OrthoDB" id="9795789at2"/>
<dbReference type="STRING" id="1538553.JT25_008340"/>